<comment type="caution">
    <text evidence="3">The sequence shown here is derived from an EMBL/GenBank/DDBJ whole genome shotgun (WGS) entry which is preliminary data.</text>
</comment>
<dbReference type="AlphaFoldDB" id="A0A839QJB5"/>
<name>A0A839QJB5_9MICC</name>
<sequence>MDDIERLMRSADPAAESGGPGPLRLEAPVPVFTQARNPGDQEHAPRKPRAQRNGWRFALAGTVVAAVAVGAIALSSPLNGPPPNPGPAAPVVPEPENPSQSASAERPPLGPNGSGLPHGLVPAYPGVEFDDSAACMALDPAKVRVTRLDGSTVVLPGEAVDHPVVGCADDKATFMVSDQGGTHAADPGIPPGVLLATWQDKAWSIDAAAAHGFDDGPLLTWPQLRARTLAGGPDAQTLMKEQLRGMGLKPSATARLMGPDTASWMVKAKPLEFITSGTGALEITYPLYAGSDSWMWEEISTDASGAPGDMKVELGESALHTMRMFDAAGKQVFAFASREPGMLQPVTCQDPEASYRLEGVSPSATVVDGGALELALITVTGSNGVVFPELGSSVGLFPADTPATGRYCDLPREVPFNGRMLEAGRWMAPMAFKDEAERKAYLESTEYRMAVTVASKLVLSPM</sequence>
<dbReference type="Proteomes" id="UP000523000">
    <property type="component" value="Unassembled WGS sequence"/>
</dbReference>
<evidence type="ECO:0000256" key="2">
    <source>
        <dbReference type="SAM" id="Phobius"/>
    </source>
</evidence>
<reference evidence="3 4" key="1">
    <citation type="submission" date="2020-08" db="EMBL/GenBank/DDBJ databases">
        <title>Sequencing the genomes of 1000 actinobacteria strains.</title>
        <authorList>
            <person name="Klenk H.-P."/>
        </authorList>
    </citation>
    <scope>NUCLEOTIDE SEQUENCE [LARGE SCALE GENOMIC DNA]</scope>
    <source>
        <strain evidence="3 4">DSM 22826</strain>
    </source>
</reference>
<keyword evidence="2" id="KW-1133">Transmembrane helix</keyword>
<protein>
    <submittedName>
        <fullName evidence="3">Uncharacterized protein</fullName>
    </submittedName>
</protein>
<feature type="compositionally biased region" description="Pro residues" evidence="1">
    <location>
        <begin position="79"/>
        <end position="96"/>
    </location>
</feature>
<proteinExistence type="predicted"/>
<evidence type="ECO:0000256" key="1">
    <source>
        <dbReference type="SAM" id="MobiDB-lite"/>
    </source>
</evidence>
<keyword evidence="2" id="KW-0472">Membrane</keyword>
<accession>A0A839QJB5</accession>
<dbReference type="EMBL" id="JACHVS010000001">
    <property type="protein sequence ID" value="MBB2996279.1"/>
    <property type="molecule type" value="Genomic_DNA"/>
</dbReference>
<keyword evidence="4" id="KW-1185">Reference proteome</keyword>
<evidence type="ECO:0000313" key="4">
    <source>
        <dbReference type="Proteomes" id="UP000523000"/>
    </source>
</evidence>
<organism evidence="3 4">
    <name type="scientific">Paeniglutamicibacter cryotolerans</name>
    <dbReference type="NCBI Taxonomy" id="670079"/>
    <lineage>
        <taxon>Bacteria</taxon>
        <taxon>Bacillati</taxon>
        <taxon>Actinomycetota</taxon>
        <taxon>Actinomycetes</taxon>
        <taxon>Micrococcales</taxon>
        <taxon>Micrococcaceae</taxon>
        <taxon>Paeniglutamicibacter</taxon>
    </lineage>
</organism>
<feature type="region of interest" description="Disordered" evidence="1">
    <location>
        <begin position="78"/>
        <end position="117"/>
    </location>
</feature>
<feature type="transmembrane region" description="Helical" evidence="2">
    <location>
        <begin position="55"/>
        <end position="74"/>
    </location>
</feature>
<keyword evidence="2" id="KW-0812">Transmembrane</keyword>
<evidence type="ECO:0000313" key="3">
    <source>
        <dbReference type="EMBL" id="MBB2996279.1"/>
    </source>
</evidence>
<gene>
    <name evidence="3" type="ORF">E9229_002470</name>
</gene>
<feature type="region of interest" description="Disordered" evidence="1">
    <location>
        <begin position="1"/>
        <end position="53"/>
    </location>
</feature>
<dbReference type="RefSeq" id="WP_183511551.1">
    <property type="nucleotide sequence ID" value="NZ_BAABGK010000019.1"/>
</dbReference>